<dbReference type="InterPro" id="IPR011545">
    <property type="entry name" value="DEAD/DEAH_box_helicase_dom"/>
</dbReference>
<dbReference type="Proteomes" id="UP001194696">
    <property type="component" value="Unassembled WGS sequence"/>
</dbReference>
<dbReference type="Gene3D" id="3.40.50.300">
    <property type="entry name" value="P-loop containing nucleotide triphosphate hydrolases"/>
    <property type="match status" value="1"/>
</dbReference>
<sequence length="146" mass="16681">MMRQVNLAKTPRLRRNEQSDKAATHSNITRNAKRPFLQAPIAKDRQLQLHCTRHTQTSFTIGSRGKTRIRRGFGSARSKEDFRRDAIERSVLIFKYAPKEEQLQVVEHVAEQKDCVLLAPCGRGKTLAYFLPMVISSIVSLSSFCH</sequence>
<evidence type="ECO:0000256" key="1">
    <source>
        <dbReference type="SAM" id="MobiDB-lite"/>
    </source>
</evidence>
<feature type="region of interest" description="Disordered" evidence="1">
    <location>
        <begin position="1"/>
        <end position="35"/>
    </location>
</feature>
<dbReference type="InterPro" id="IPR027417">
    <property type="entry name" value="P-loop_NTPase"/>
</dbReference>
<comment type="caution">
    <text evidence="3">The sequence shown here is derived from an EMBL/GenBank/DDBJ whole genome shotgun (WGS) entry which is preliminary data.</text>
</comment>
<keyword evidence="4" id="KW-1185">Reference proteome</keyword>
<evidence type="ECO:0000259" key="2">
    <source>
        <dbReference type="Pfam" id="PF00270"/>
    </source>
</evidence>
<protein>
    <recommendedName>
        <fullName evidence="2">DEAD/DEAH-box helicase domain-containing protein</fullName>
    </recommendedName>
</protein>
<dbReference type="EMBL" id="JAAAIM010001141">
    <property type="protein sequence ID" value="KAG0282004.1"/>
    <property type="molecule type" value="Genomic_DNA"/>
</dbReference>
<evidence type="ECO:0000313" key="4">
    <source>
        <dbReference type="Proteomes" id="UP001194696"/>
    </source>
</evidence>
<name>A0ABQ7JN85_9FUNG</name>
<feature type="domain" description="DEAD/DEAH-box helicase" evidence="2">
    <location>
        <begin position="101"/>
        <end position="134"/>
    </location>
</feature>
<accession>A0ABQ7JN85</accession>
<evidence type="ECO:0000313" key="3">
    <source>
        <dbReference type="EMBL" id="KAG0282004.1"/>
    </source>
</evidence>
<dbReference type="Pfam" id="PF00270">
    <property type="entry name" value="DEAD"/>
    <property type="match status" value="1"/>
</dbReference>
<gene>
    <name evidence="3" type="ORF">BGZ96_000940</name>
</gene>
<organism evidence="3 4">
    <name type="scientific">Linnemannia gamsii</name>
    <dbReference type="NCBI Taxonomy" id="64522"/>
    <lineage>
        <taxon>Eukaryota</taxon>
        <taxon>Fungi</taxon>
        <taxon>Fungi incertae sedis</taxon>
        <taxon>Mucoromycota</taxon>
        <taxon>Mortierellomycotina</taxon>
        <taxon>Mortierellomycetes</taxon>
        <taxon>Mortierellales</taxon>
        <taxon>Mortierellaceae</taxon>
        <taxon>Linnemannia</taxon>
    </lineage>
</organism>
<feature type="compositionally biased region" description="Basic and acidic residues" evidence="1">
    <location>
        <begin position="14"/>
        <end position="23"/>
    </location>
</feature>
<reference evidence="3 4" key="1">
    <citation type="journal article" date="2020" name="Fungal Divers.">
        <title>Resolving the Mortierellaceae phylogeny through synthesis of multi-gene phylogenetics and phylogenomics.</title>
        <authorList>
            <person name="Vandepol N."/>
            <person name="Liber J."/>
            <person name="Desiro A."/>
            <person name="Na H."/>
            <person name="Kennedy M."/>
            <person name="Barry K."/>
            <person name="Grigoriev I.V."/>
            <person name="Miller A.N."/>
            <person name="O'Donnell K."/>
            <person name="Stajich J.E."/>
            <person name="Bonito G."/>
        </authorList>
    </citation>
    <scope>NUCLEOTIDE SEQUENCE [LARGE SCALE GENOMIC DNA]</scope>
    <source>
        <strain evidence="3 4">AD045</strain>
    </source>
</reference>
<dbReference type="SUPFAM" id="SSF52540">
    <property type="entry name" value="P-loop containing nucleoside triphosphate hydrolases"/>
    <property type="match status" value="1"/>
</dbReference>
<proteinExistence type="predicted"/>